<protein>
    <submittedName>
        <fullName evidence="1">Uncharacterized protein</fullName>
    </submittedName>
</protein>
<comment type="caution">
    <text evidence="1">The sequence shown here is derived from an EMBL/GenBank/DDBJ whole genome shotgun (WGS) entry which is preliminary data.</text>
</comment>
<name>A0ABU5M4H8_RAOPL</name>
<reference evidence="1 2" key="1">
    <citation type="submission" date="2023-12" db="EMBL/GenBank/DDBJ databases">
        <title>N/s.</title>
        <authorList>
            <person name="Dale J."/>
        </authorList>
    </citation>
    <scope>NUCLEOTIDE SEQUENCE [LARGE SCALE GENOMIC DNA]</scope>
    <source>
        <strain evidence="1 2">2023EL-01226</strain>
    </source>
</reference>
<dbReference type="EMBL" id="JAXUDK010000010">
    <property type="protein sequence ID" value="MDZ7467115.1"/>
    <property type="molecule type" value="Genomic_DNA"/>
</dbReference>
<keyword evidence="2" id="KW-1185">Reference proteome</keyword>
<organism evidence="1 2">
    <name type="scientific">Raoultella planticola</name>
    <name type="common">Klebsiella planticola</name>
    <dbReference type="NCBI Taxonomy" id="575"/>
    <lineage>
        <taxon>Bacteria</taxon>
        <taxon>Pseudomonadati</taxon>
        <taxon>Pseudomonadota</taxon>
        <taxon>Gammaproteobacteria</taxon>
        <taxon>Enterobacterales</taxon>
        <taxon>Enterobacteriaceae</taxon>
        <taxon>Klebsiella/Raoultella group</taxon>
        <taxon>Raoultella</taxon>
    </lineage>
</organism>
<dbReference type="RefSeq" id="WP_318327546.1">
    <property type="nucleotide sequence ID" value="NZ_JAUBKU010000039.1"/>
</dbReference>
<proteinExistence type="predicted"/>
<gene>
    <name evidence="1" type="ORF">U5E74_15865</name>
</gene>
<evidence type="ECO:0000313" key="2">
    <source>
        <dbReference type="Proteomes" id="UP001293169"/>
    </source>
</evidence>
<dbReference type="Proteomes" id="UP001293169">
    <property type="component" value="Unassembled WGS sequence"/>
</dbReference>
<accession>A0ABU5M4H8</accession>
<sequence length="137" mass="15650">MSVCDNALSITLISLNFNLSLNYIYDFISFNFYFPVLVMRPQQAETEVVMSVSSLVRTVVISNPVAGEYKFEIYEDEDALFYADISRKNLEGVWIIGWDGYRFSRALDVKEAVAGSIKFVDNLATDHNEIEARKRIS</sequence>
<evidence type="ECO:0000313" key="1">
    <source>
        <dbReference type="EMBL" id="MDZ7467115.1"/>
    </source>
</evidence>